<feature type="compositionally biased region" description="Low complexity" evidence="1">
    <location>
        <begin position="118"/>
        <end position="127"/>
    </location>
</feature>
<dbReference type="Pfam" id="PF13374">
    <property type="entry name" value="TPR_10"/>
    <property type="match status" value="3"/>
</dbReference>
<keyword evidence="4" id="KW-1185">Reference proteome</keyword>
<dbReference type="SUPFAM" id="SSF52540">
    <property type="entry name" value="P-loop containing nucleoside triphosphate hydrolases"/>
    <property type="match status" value="1"/>
</dbReference>
<dbReference type="Pfam" id="PF00931">
    <property type="entry name" value="NB-ARC"/>
    <property type="match status" value="1"/>
</dbReference>
<evidence type="ECO:0000256" key="1">
    <source>
        <dbReference type="SAM" id="MobiDB-lite"/>
    </source>
</evidence>
<comment type="caution">
    <text evidence="3">The sequence shown here is derived from an EMBL/GenBank/DDBJ whole genome shotgun (WGS) entry which is preliminary data.</text>
</comment>
<dbReference type="GO" id="GO:0043531">
    <property type="term" value="F:ADP binding"/>
    <property type="evidence" value="ECO:0007669"/>
    <property type="project" value="InterPro"/>
</dbReference>
<dbReference type="Gene3D" id="1.25.40.10">
    <property type="entry name" value="Tetratricopeptide repeat domain"/>
    <property type="match status" value="2"/>
</dbReference>
<feature type="compositionally biased region" description="Low complexity" evidence="1">
    <location>
        <begin position="1"/>
        <end position="10"/>
    </location>
</feature>
<dbReference type="AlphaFoldDB" id="A0A6G4AMI7"/>
<feature type="region of interest" description="Disordered" evidence="1">
    <location>
        <begin position="1"/>
        <end position="88"/>
    </location>
</feature>
<dbReference type="PANTHER" id="PTHR46082:SF6">
    <property type="entry name" value="AAA+ ATPASE DOMAIN-CONTAINING PROTEIN-RELATED"/>
    <property type="match status" value="1"/>
</dbReference>
<evidence type="ECO:0000313" key="4">
    <source>
        <dbReference type="Proteomes" id="UP000476310"/>
    </source>
</evidence>
<feature type="compositionally biased region" description="Pro residues" evidence="1">
    <location>
        <begin position="66"/>
        <end position="78"/>
    </location>
</feature>
<dbReference type="InterPro" id="IPR053137">
    <property type="entry name" value="NLR-like"/>
</dbReference>
<reference evidence="3" key="1">
    <citation type="submission" date="2020-02" db="EMBL/GenBank/DDBJ databases">
        <title>A new Streptomyces sp. for controlling soil-borne diseases.</title>
        <authorList>
            <person name="Li X."/>
            <person name="Tian Y."/>
            <person name="Gao K."/>
        </authorList>
    </citation>
    <scope>NUCLEOTIDE SEQUENCE [LARGE SCALE GENOMIC DNA]</scope>
    <source>
        <strain evidence="3">0250</strain>
    </source>
</reference>
<gene>
    <name evidence="3" type="ORF">G4H13_29845</name>
</gene>
<dbReference type="EMBL" id="JAAIKT010000043">
    <property type="protein sequence ID" value="NEW74458.1"/>
    <property type="molecule type" value="Genomic_DNA"/>
</dbReference>
<evidence type="ECO:0000313" key="3">
    <source>
        <dbReference type="EMBL" id="NEW74458.1"/>
    </source>
</evidence>
<proteinExistence type="predicted"/>
<evidence type="ECO:0000259" key="2">
    <source>
        <dbReference type="Pfam" id="PF00931"/>
    </source>
</evidence>
<sequence length="845" mass="90314">MRSQQRAYRAPGRRRRVAPDGGRVEPVPAGQASGDEYHHSYARRGVRRGPRPTGGPRPAPHRAVSGPPPPYAEGPPPYAEGRASGQGRVFQSTGDQHITEHHHHYAPGPGASLFAETAAPSSPSPSATGMGPDSVRIPLVGRAPSVLRDRADLMRRLRTAVEGDGGQIHVLHGMGGCGKTAVAHALFTEAVHDQARIGLWVNASERMSLRAGMLAVAADRGAGPGELAAAHSGQRAAADLVWHHLDRSPEPWLLVIDNADDPAILVEGGWLRASPRGTVLVTTRYATSRVWHGAILHPVGVLPSGDAAQVLCDLAPHAGTPAAAEQVAIRLGCLPLALTLAGSYLHHQLLESWSMDEYRSRLEDDPIGLIDQGAALDSSRSESRHLVSRTWQLSLDALADQGLPEATTLLRLLSCWSADPLPLAVLSPASLGGTGLLDSARVEPALRGLIDHSLATIVSAPAGADGERPVRCVQVHGVLLDSISSGILADQRAALTEAAASLLEAALPAEAGSGGGDGYVTLLVPHAAGLLRRVDGGAVDQVVDLSVRLSERIHETGDYAAALALAQEAAGAGERMLGAEHPLTLSARHRVGRSLFRLGRYEESEELHRRVLQARERALGVHHPDTLESCFALRQPLHLMQRYEEDLALLRRAAEGQQTVLGATHPKTLKSRSILMVLLAEVGDDQEFGRTAPDTVADCEQALGHDHPTTLDARLNYAYGLLQFGDAQRAEPLARHNLADRERLHGPEHPLTLAALSLLSMVCAELHQWVEAIELMRHAVAARERLFGPDHPFVPRGHIEVATLLARAGRIEEAQTLARAVLPQCERVLGPDHPETLRARQVLGT</sequence>
<dbReference type="Pfam" id="PF13424">
    <property type="entry name" value="TPR_12"/>
    <property type="match status" value="2"/>
</dbReference>
<feature type="domain" description="NB-ARC" evidence="2">
    <location>
        <begin position="161"/>
        <end position="285"/>
    </location>
</feature>
<feature type="compositionally biased region" description="Basic residues" evidence="1">
    <location>
        <begin position="40"/>
        <end position="50"/>
    </location>
</feature>
<dbReference type="Proteomes" id="UP000476310">
    <property type="component" value="Unassembled WGS sequence"/>
</dbReference>
<dbReference type="PANTHER" id="PTHR46082">
    <property type="entry name" value="ATP/GTP-BINDING PROTEIN-RELATED"/>
    <property type="match status" value="1"/>
</dbReference>
<accession>A0A6G4AMI7</accession>
<dbReference type="InterPro" id="IPR027417">
    <property type="entry name" value="P-loop_NTPase"/>
</dbReference>
<feature type="region of interest" description="Disordered" evidence="1">
    <location>
        <begin position="100"/>
        <end position="136"/>
    </location>
</feature>
<dbReference type="Gene3D" id="3.40.50.300">
    <property type="entry name" value="P-loop containing nucleotide triphosphate hydrolases"/>
    <property type="match status" value="1"/>
</dbReference>
<dbReference type="SUPFAM" id="SSF48452">
    <property type="entry name" value="TPR-like"/>
    <property type="match status" value="2"/>
</dbReference>
<dbReference type="InterPro" id="IPR011990">
    <property type="entry name" value="TPR-like_helical_dom_sf"/>
</dbReference>
<organism evidence="3 4">
    <name type="scientific">Streptomyces rhizosphaericus</name>
    <dbReference type="NCBI Taxonomy" id="114699"/>
    <lineage>
        <taxon>Bacteria</taxon>
        <taxon>Bacillati</taxon>
        <taxon>Actinomycetota</taxon>
        <taxon>Actinomycetes</taxon>
        <taxon>Kitasatosporales</taxon>
        <taxon>Streptomycetaceae</taxon>
        <taxon>Streptomyces</taxon>
        <taxon>Streptomyces violaceusniger group</taxon>
    </lineage>
</organism>
<name>A0A6G4AMI7_9ACTN</name>
<protein>
    <submittedName>
        <fullName evidence="3">Tetratricopeptide repeat protein</fullName>
    </submittedName>
</protein>
<dbReference type="InterPro" id="IPR002182">
    <property type="entry name" value="NB-ARC"/>
</dbReference>